<dbReference type="InterPro" id="IPR002347">
    <property type="entry name" value="SDR_fam"/>
</dbReference>
<dbReference type="AlphaFoldDB" id="A0A8X7WVG7"/>
<name>A0A8X7WVG7_POLSE</name>
<dbReference type="EMBL" id="JAATIS010009265">
    <property type="protein sequence ID" value="KAG2456064.1"/>
    <property type="molecule type" value="Genomic_DNA"/>
</dbReference>
<accession>A0A8X7WVG7</accession>
<keyword evidence="2" id="KW-0560">Oxidoreductase</keyword>
<dbReference type="Pfam" id="PF00106">
    <property type="entry name" value="adh_short"/>
    <property type="match status" value="1"/>
</dbReference>
<proteinExistence type="inferred from homology"/>
<evidence type="ECO:0000256" key="2">
    <source>
        <dbReference type="ARBA" id="ARBA00023002"/>
    </source>
</evidence>
<dbReference type="GO" id="GO:0016616">
    <property type="term" value="F:oxidoreductase activity, acting on the CH-OH group of donors, NAD or NADP as acceptor"/>
    <property type="evidence" value="ECO:0007669"/>
    <property type="project" value="TreeGrafter"/>
</dbReference>
<comment type="similarity">
    <text evidence="1">Belongs to the short-chain dehydrogenases/reductases (SDR) family.</text>
</comment>
<gene>
    <name evidence="3" type="primary">Hpgd_3</name>
    <name evidence="3" type="ORF">GTO96_0007072</name>
</gene>
<dbReference type="GO" id="GO:0005737">
    <property type="term" value="C:cytoplasm"/>
    <property type="evidence" value="ECO:0007669"/>
    <property type="project" value="TreeGrafter"/>
</dbReference>
<dbReference type="PRINTS" id="PR00081">
    <property type="entry name" value="GDHRDH"/>
</dbReference>
<reference evidence="3 4" key="1">
    <citation type="journal article" date="2021" name="Cell">
        <title>Tracing the genetic footprints of vertebrate landing in non-teleost ray-finned fishes.</title>
        <authorList>
            <person name="Bi X."/>
            <person name="Wang K."/>
            <person name="Yang L."/>
            <person name="Pan H."/>
            <person name="Jiang H."/>
            <person name="Wei Q."/>
            <person name="Fang M."/>
            <person name="Yu H."/>
            <person name="Zhu C."/>
            <person name="Cai Y."/>
            <person name="He Y."/>
            <person name="Gan X."/>
            <person name="Zeng H."/>
            <person name="Yu D."/>
            <person name="Zhu Y."/>
            <person name="Jiang H."/>
            <person name="Qiu Q."/>
            <person name="Yang H."/>
            <person name="Zhang Y.E."/>
            <person name="Wang W."/>
            <person name="Zhu M."/>
            <person name="He S."/>
            <person name="Zhang G."/>
        </authorList>
    </citation>
    <scope>NUCLEOTIDE SEQUENCE [LARGE SCALE GENOMIC DNA]</scope>
    <source>
        <strain evidence="3">Bchr_013</strain>
    </source>
</reference>
<evidence type="ECO:0000256" key="1">
    <source>
        <dbReference type="ARBA" id="ARBA00006484"/>
    </source>
</evidence>
<feature type="non-terminal residue" evidence="3">
    <location>
        <position position="1"/>
    </location>
</feature>
<evidence type="ECO:0000313" key="4">
    <source>
        <dbReference type="Proteomes" id="UP000886611"/>
    </source>
</evidence>
<organism evidence="3 4">
    <name type="scientific">Polypterus senegalus</name>
    <name type="common">Senegal bichir</name>
    <dbReference type="NCBI Taxonomy" id="55291"/>
    <lineage>
        <taxon>Eukaryota</taxon>
        <taxon>Metazoa</taxon>
        <taxon>Chordata</taxon>
        <taxon>Craniata</taxon>
        <taxon>Vertebrata</taxon>
        <taxon>Euteleostomi</taxon>
        <taxon>Actinopterygii</taxon>
        <taxon>Polypteriformes</taxon>
        <taxon>Polypteridae</taxon>
        <taxon>Polypterus</taxon>
    </lineage>
</organism>
<dbReference type="Gene3D" id="3.40.50.720">
    <property type="entry name" value="NAD(P)-binding Rossmann-like Domain"/>
    <property type="match status" value="1"/>
</dbReference>
<sequence>MALTGKVALVTGAAQGLGRAFSEILLNNGAKVCLLDINVSKGNDVKSFFDKTYGSESTTFIPCDVSSETMLKDAFNKVKETYGRLDIMCNNAGIINESDWEKTVALNLVL</sequence>
<dbReference type="PANTHER" id="PTHR44229">
    <property type="entry name" value="15-HYDROXYPROSTAGLANDIN DEHYDROGENASE [NAD(+)]"/>
    <property type="match status" value="1"/>
</dbReference>
<dbReference type="Proteomes" id="UP000886611">
    <property type="component" value="Unassembled WGS sequence"/>
</dbReference>
<feature type="non-terminal residue" evidence="3">
    <location>
        <position position="110"/>
    </location>
</feature>
<dbReference type="SUPFAM" id="SSF51735">
    <property type="entry name" value="NAD(P)-binding Rossmann-fold domains"/>
    <property type="match status" value="1"/>
</dbReference>
<comment type="caution">
    <text evidence="3">The sequence shown here is derived from an EMBL/GenBank/DDBJ whole genome shotgun (WGS) entry which is preliminary data.</text>
</comment>
<dbReference type="InterPro" id="IPR036291">
    <property type="entry name" value="NAD(P)-bd_dom_sf"/>
</dbReference>
<protein>
    <submittedName>
        <fullName evidence="3">PGDH dehydrogenase</fullName>
    </submittedName>
</protein>
<evidence type="ECO:0000313" key="3">
    <source>
        <dbReference type="EMBL" id="KAG2456064.1"/>
    </source>
</evidence>
<keyword evidence="4" id="KW-1185">Reference proteome</keyword>
<dbReference type="PANTHER" id="PTHR44229:SF5">
    <property type="entry name" value="15-HYDROXYPROSTAGLANDIN DEHYDROGENASE [NAD(+)]"/>
    <property type="match status" value="1"/>
</dbReference>